<evidence type="ECO:0000256" key="8">
    <source>
        <dbReference type="ARBA" id="ARBA00048679"/>
    </source>
</evidence>
<gene>
    <name evidence="12" type="ORF">BDW02DRAFT_565576</name>
</gene>
<dbReference type="SUPFAM" id="SSF56112">
    <property type="entry name" value="Protein kinase-like (PK-like)"/>
    <property type="match status" value="1"/>
</dbReference>
<keyword evidence="2" id="KW-0723">Serine/threonine-protein kinase</keyword>
<dbReference type="PROSITE" id="PS50032">
    <property type="entry name" value="KA1"/>
    <property type="match status" value="1"/>
</dbReference>
<feature type="region of interest" description="Disordered" evidence="9">
    <location>
        <begin position="352"/>
        <end position="393"/>
    </location>
</feature>
<keyword evidence="5 12" id="KW-0418">Kinase</keyword>
<dbReference type="SUPFAM" id="SSF103243">
    <property type="entry name" value="KA1-like"/>
    <property type="match status" value="1"/>
</dbReference>
<evidence type="ECO:0000313" key="13">
    <source>
        <dbReference type="Proteomes" id="UP000800040"/>
    </source>
</evidence>
<dbReference type="EMBL" id="ML975257">
    <property type="protein sequence ID" value="KAF1837853.1"/>
    <property type="molecule type" value="Genomic_DNA"/>
</dbReference>
<dbReference type="AlphaFoldDB" id="A0A6A5KW42"/>
<dbReference type="InterPro" id="IPR001772">
    <property type="entry name" value="KA1_dom"/>
</dbReference>
<feature type="compositionally biased region" description="Polar residues" evidence="9">
    <location>
        <begin position="424"/>
        <end position="437"/>
    </location>
</feature>
<dbReference type="OrthoDB" id="3686858at2759"/>
<evidence type="ECO:0000256" key="5">
    <source>
        <dbReference type="ARBA" id="ARBA00022777"/>
    </source>
</evidence>
<evidence type="ECO:0000256" key="2">
    <source>
        <dbReference type="ARBA" id="ARBA00022527"/>
    </source>
</evidence>
<keyword evidence="13" id="KW-1185">Reference proteome</keyword>
<evidence type="ECO:0000256" key="7">
    <source>
        <dbReference type="ARBA" id="ARBA00047899"/>
    </source>
</evidence>
<comment type="catalytic activity">
    <reaction evidence="8">
        <text>L-seryl-[protein] + ATP = O-phospho-L-seryl-[protein] + ADP + H(+)</text>
        <dbReference type="Rhea" id="RHEA:17989"/>
        <dbReference type="Rhea" id="RHEA-COMP:9863"/>
        <dbReference type="Rhea" id="RHEA-COMP:11604"/>
        <dbReference type="ChEBI" id="CHEBI:15378"/>
        <dbReference type="ChEBI" id="CHEBI:29999"/>
        <dbReference type="ChEBI" id="CHEBI:30616"/>
        <dbReference type="ChEBI" id="CHEBI:83421"/>
        <dbReference type="ChEBI" id="CHEBI:456216"/>
        <dbReference type="EC" id="2.7.11.1"/>
    </reaction>
</comment>
<evidence type="ECO:0000256" key="3">
    <source>
        <dbReference type="ARBA" id="ARBA00022679"/>
    </source>
</evidence>
<feature type="domain" description="KA1" evidence="11">
    <location>
        <begin position="568"/>
        <end position="617"/>
    </location>
</feature>
<dbReference type="PANTHER" id="PTHR24345:SF0">
    <property type="entry name" value="CELL CYCLE SERINE_THREONINE-PROTEIN KINASE CDC5_MSD2"/>
    <property type="match status" value="1"/>
</dbReference>
<dbReference type="SMART" id="SM00220">
    <property type="entry name" value="S_TKc"/>
    <property type="match status" value="1"/>
</dbReference>
<dbReference type="Gene3D" id="1.10.510.10">
    <property type="entry name" value="Transferase(Phosphotransferase) domain 1"/>
    <property type="match status" value="1"/>
</dbReference>
<evidence type="ECO:0000256" key="1">
    <source>
        <dbReference type="ARBA" id="ARBA00012513"/>
    </source>
</evidence>
<dbReference type="Gene3D" id="3.30.310.80">
    <property type="entry name" value="Kinase associated domain 1, KA1"/>
    <property type="match status" value="1"/>
</dbReference>
<dbReference type="Proteomes" id="UP000800040">
    <property type="component" value="Unassembled WGS sequence"/>
</dbReference>
<dbReference type="InterPro" id="IPR008271">
    <property type="entry name" value="Ser/Thr_kinase_AS"/>
</dbReference>
<reference evidence="12" key="1">
    <citation type="submission" date="2020-01" db="EMBL/GenBank/DDBJ databases">
        <authorList>
            <consortium name="DOE Joint Genome Institute"/>
            <person name="Haridas S."/>
            <person name="Albert R."/>
            <person name="Binder M."/>
            <person name="Bloem J."/>
            <person name="Labutti K."/>
            <person name="Salamov A."/>
            <person name="Andreopoulos B."/>
            <person name="Baker S.E."/>
            <person name="Barry K."/>
            <person name="Bills G."/>
            <person name="Bluhm B.H."/>
            <person name="Cannon C."/>
            <person name="Castanera R."/>
            <person name="Culley D.E."/>
            <person name="Daum C."/>
            <person name="Ezra D."/>
            <person name="Gonzalez J.B."/>
            <person name="Henrissat B."/>
            <person name="Kuo A."/>
            <person name="Liang C."/>
            <person name="Lipzen A."/>
            <person name="Lutzoni F."/>
            <person name="Magnuson J."/>
            <person name="Mondo S."/>
            <person name="Nolan M."/>
            <person name="Ohm R."/>
            <person name="Pangilinan J."/>
            <person name="Park H.-J."/>
            <person name="Ramirez L."/>
            <person name="Alfaro M."/>
            <person name="Sun H."/>
            <person name="Tritt A."/>
            <person name="Yoshinaga Y."/>
            <person name="Zwiers L.-H."/>
            <person name="Turgeon B.G."/>
            <person name="Goodwin S.B."/>
            <person name="Spatafora J.W."/>
            <person name="Crous P.W."/>
            <person name="Grigoriev I.V."/>
        </authorList>
    </citation>
    <scope>NUCLEOTIDE SEQUENCE</scope>
    <source>
        <strain evidence="12">P77</strain>
    </source>
</reference>
<dbReference type="InterPro" id="IPR028375">
    <property type="entry name" value="KA1/Ssp2_C"/>
</dbReference>
<dbReference type="GO" id="GO:0005524">
    <property type="term" value="F:ATP binding"/>
    <property type="evidence" value="ECO:0007669"/>
    <property type="project" value="UniProtKB-KW"/>
</dbReference>
<feature type="domain" description="Protein kinase" evidence="10">
    <location>
        <begin position="44"/>
        <end position="317"/>
    </location>
</feature>
<dbReference type="PROSITE" id="PS50011">
    <property type="entry name" value="PROTEIN_KINASE_DOM"/>
    <property type="match status" value="1"/>
</dbReference>
<evidence type="ECO:0000256" key="6">
    <source>
        <dbReference type="ARBA" id="ARBA00022840"/>
    </source>
</evidence>
<dbReference type="PROSITE" id="PS00108">
    <property type="entry name" value="PROTEIN_KINASE_ST"/>
    <property type="match status" value="1"/>
</dbReference>
<dbReference type="InterPro" id="IPR011009">
    <property type="entry name" value="Kinase-like_dom_sf"/>
</dbReference>
<keyword evidence="4" id="KW-0547">Nucleotide-binding</keyword>
<evidence type="ECO:0000259" key="10">
    <source>
        <dbReference type="PROSITE" id="PS50011"/>
    </source>
</evidence>
<protein>
    <recommendedName>
        <fullName evidence="1">non-specific serine/threonine protein kinase</fullName>
        <ecNumber evidence="1">2.7.11.1</ecNumber>
    </recommendedName>
</protein>
<feature type="region of interest" description="Disordered" evidence="9">
    <location>
        <begin position="309"/>
        <end position="333"/>
    </location>
</feature>
<feature type="compositionally biased region" description="Polar residues" evidence="9">
    <location>
        <begin position="352"/>
        <end position="373"/>
    </location>
</feature>
<organism evidence="12 13">
    <name type="scientific">Decorospora gaudefroyi</name>
    <dbReference type="NCBI Taxonomy" id="184978"/>
    <lineage>
        <taxon>Eukaryota</taxon>
        <taxon>Fungi</taxon>
        <taxon>Dikarya</taxon>
        <taxon>Ascomycota</taxon>
        <taxon>Pezizomycotina</taxon>
        <taxon>Dothideomycetes</taxon>
        <taxon>Pleosporomycetidae</taxon>
        <taxon>Pleosporales</taxon>
        <taxon>Pleosporineae</taxon>
        <taxon>Pleosporaceae</taxon>
        <taxon>Decorospora</taxon>
    </lineage>
</organism>
<dbReference type="GO" id="GO:0004674">
    <property type="term" value="F:protein serine/threonine kinase activity"/>
    <property type="evidence" value="ECO:0007669"/>
    <property type="project" value="UniProtKB-KW"/>
</dbReference>
<comment type="catalytic activity">
    <reaction evidence="7">
        <text>L-threonyl-[protein] + ATP = O-phospho-L-threonyl-[protein] + ADP + H(+)</text>
        <dbReference type="Rhea" id="RHEA:46608"/>
        <dbReference type="Rhea" id="RHEA-COMP:11060"/>
        <dbReference type="Rhea" id="RHEA-COMP:11605"/>
        <dbReference type="ChEBI" id="CHEBI:15378"/>
        <dbReference type="ChEBI" id="CHEBI:30013"/>
        <dbReference type="ChEBI" id="CHEBI:30616"/>
        <dbReference type="ChEBI" id="CHEBI:61977"/>
        <dbReference type="ChEBI" id="CHEBI:456216"/>
        <dbReference type="EC" id="2.7.11.1"/>
    </reaction>
</comment>
<evidence type="ECO:0000313" key="12">
    <source>
        <dbReference type="EMBL" id="KAF1837853.1"/>
    </source>
</evidence>
<feature type="region of interest" description="Disordered" evidence="9">
    <location>
        <begin position="500"/>
        <end position="520"/>
    </location>
</feature>
<evidence type="ECO:0000259" key="11">
    <source>
        <dbReference type="PROSITE" id="PS50032"/>
    </source>
</evidence>
<dbReference type="Pfam" id="PF00069">
    <property type="entry name" value="Pkinase"/>
    <property type="match status" value="1"/>
</dbReference>
<sequence length="625" mass="69874">MALTSDLVRDSKLRTTIGSGITRHVIELAGSNARQRKIRYEQHWKRTENLGEGAYGSVWLEKLVGGNFRMEERAVKIIKKRVQKSQVIDYSRELEAIAKFSHPRYNACFVESFGWFEDERFVFITMEYFPLGNLEDRLSDTAPLPETEVQQIAFQILEGLSHMHENGFAHRDLKPSNVLVRSHGPNWWVKIGDFGISKRAEDGSTALRTFSGTPGFLAPEVLVQGGLLECEALSGLREYTVAVDIWSLGEIVFRALTNEPPFRTTLASYIRGTAPFPMRVLAFYGVSEEGCDLVKSLLEPMPSSRITAGEALDHPWVGSQGQTSPRLSKEMDRSQAALYAPGGSTLETTQLAEHDSPTTMASAAWSTIHGSSTSDREGHPQPITVVGPSQPRQLYSPIGISSRSGSVSGYITSQQCDTPVNFPANSGYRTTAPSPSTIPKDGSLTPSQEDGSDHSSAIWSVLPLGRERVSEEALGHRTEDWVETQDKSLQDQMTISLRDTGYTRMPPRFPDRERAAQPRGGPIKTVWRKGFLQVSAFSTKSLFMTLGELRRTLDLMHDVDYDRIDEGYQCLCRNTRFDILIVKAPLVRLYGVKFEMVAGDTADYNRIRGSILEKLESLWIRVDRR</sequence>
<keyword evidence="3" id="KW-0808">Transferase</keyword>
<keyword evidence="6" id="KW-0067">ATP-binding</keyword>
<proteinExistence type="predicted"/>
<dbReference type="Pfam" id="PF02149">
    <property type="entry name" value="KA1"/>
    <property type="match status" value="1"/>
</dbReference>
<evidence type="ECO:0000256" key="4">
    <source>
        <dbReference type="ARBA" id="ARBA00022741"/>
    </source>
</evidence>
<evidence type="ECO:0000256" key="9">
    <source>
        <dbReference type="SAM" id="MobiDB-lite"/>
    </source>
</evidence>
<accession>A0A6A5KW42</accession>
<dbReference type="GO" id="GO:0005634">
    <property type="term" value="C:nucleus"/>
    <property type="evidence" value="ECO:0007669"/>
    <property type="project" value="TreeGrafter"/>
</dbReference>
<feature type="compositionally biased region" description="Polar residues" evidence="9">
    <location>
        <begin position="444"/>
        <end position="455"/>
    </location>
</feature>
<dbReference type="EC" id="2.7.11.1" evidence="1"/>
<name>A0A6A5KW42_9PLEO</name>
<dbReference type="InterPro" id="IPR000719">
    <property type="entry name" value="Prot_kinase_dom"/>
</dbReference>
<dbReference type="PANTHER" id="PTHR24345">
    <property type="entry name" value="SERINE/THREONINE-PROTEIN KINASE PLK"/>
    <property type="match status" value="1"/>
</dbReference>
<feature type="region of interest" description="Disordered" evidence="9">
    <location>
        <begin position="424"/>
        <end position="455"/>
    </location>
</feature>